<dbReference type="Proteomes" id="UP001596432">
    <property type="component" value="Unassembled WGS sequence"/>
</dbReference>
<evidence type="ECO:0008006" key="5">
    <source>
        <dbReference type="Google" id="ProtNLM"/>
    </source>
</evidence>
<feature type="region of interest" description="Disordered" evidence="1">
    <location>
        <begin position="282"/>
        <end position="308"/>
    </location>
</feature>
<feature type="transmembrane region" description="Helical" evidence="2">
    <location>
        <begin position="342"/>
        <end position="360"/>
    </location>
</feature>
<evidence type="ECO:0000256" key="1">
    <source>
        <dbReference type="SAM" id="MobiDB-lite"/>
    </source>
</evidence>
<name>A0ABD5XX93_9EURY</name>
<feature type="transmembrane region" description="Helical" evidence="2">
    <location>
        <begin position="28"/>
        <end position="50"/>
    </location>
</feature>
<organism evidence="3 4">
    <name type="scientific">Halosimplex aquaticum</name>
    <dbReference type="NCBI Taxonomy" id="3026162"/>
    <lineage>
        <taxon>Archaea</taxon>
        <taxon>Methanobacteriati</taxon>
        <taxon>Methanobacteriota</taxon>
        <taxon>Stenosarchaea group</taxon>
        <taxon>Halobacteria</taxon>
        <taxon>Halobacteriales</taxon>
        <taxon>Haloarculaceae</taxon>
        <taxon>Halosimplex</taxon>
    </lineage>
</organism>
<feature type="transmembrane region" description="Helical" evidence="2">
    <location>
        <begin position="70"/>
        <end position="92"/>
    </location>
</feature>
<dbReference type="RefSeq" id="WP_274325316.1">
    <property type="nucleotide sequence ID" value="NZ_CP118158.1"/>
</dbReference>
<feature type="transmembrane region" description="Helical" evidence="2">
    <location>
        <begin position="251"/>
        <end position="271"/>
    </location>
</feature>
<feature type="compositionally biased region" description="Low complexity" evidence="1">
    <location>
        <begin position="291"/>
        <end position="305"/>
    </location>
</feature>
<comment type="caution">
    <text evidence="3">The sequence shown here is derived from an EMBL/GenBank/DDBJ whole genome shotgun (WGS) entry which is preliminary data.</text>
</comment>
<feature type="transmembrane region" description="Helical" evidence="2">
    <location>
        <begin position="367"/>
        <end position="390"/>
    </location>
</feature>
<reference evidence="3 4" key="1">
    <citation type="journal article" date="2019" name="Int. J. Syst. Evol. Microbiol.">
        <title>The Global Catalogue of Microorganisms (GCM) 10K type strain sequencing project: providing services to taxonomists for standard genome sequencing and annotation.</title>
        <authorList>
            <consortium name="The Broad Institute Genomics Platform"/>
            <consortium name="The Broad Institute Genome Sequencing Center for Infectious Disease"/>
            <person name="Wu L."/>
            <person name="Ma J."/>
        </authorList>
    </citation>
    <scope>NUCLEOTIDE SEQUENCE [LARGE SCALE GENOMIC DNA]</scope>
    <source>
        <strain evidence="3 4">XZYJT29</strain>
    </source>
</reference>
<dbReference type="GeneID" id="78820001"/>
<keyword evidence="2" id="KW-0472">Membrane</keyword>
<feature type="transmembrane region" description="Helical" evidence="2">
    <location>
        <begin position="520"/>
        <end position="553"/>
    </location>
</feature>
<feature type="transmembrane region" description="Helical" evidence="2">
    <location>
        <begin position="125"/>
        <end position="146"/>
    </location>
</feature>
<evidence type="ECO:0000256" key="2">
    <source>
        <dbReference type="SAM" id="Phobius"/>
    </source>
</evidence>
<gene>
    <name evidence="3" type="ORF">ACFQMA_07790</name>
</gene>
<keyword evidence="4" id="KW-1185">Reference proteome</keyword>
<dbReference type="EMBL" id="JBHTAS010000001">
    <property type="protein sequence ID" value="MFC7139739.1"/>
    <property type="molecule type" value="Genomic_DNA"/>
</dbReference>
<keyword evidence="2" id="KW-0812">Transmembrane</keyword>
<feature type="transmembrane region" description="Helical" evidence="2">
    <location>
        <begin position="158"/>
        <end position="182"/>
    </location>
</feature>
<evidence type="ECO:0000313" key="4">
    <source>
        <dbReference type="Proteomes" id="UP001596432"/>
    </source>
</evidence>
<sequence length="568" mass="58889">MNLAHSTRLTRIDVRRMVRKRTAPDNRLSSVVSVGLYALLTLALTAGGVWGGRAVGRALVTGSIEFLPSATAVAVRGFAGVIWVLLAVVFAVRAVGQRGTLTNAEGILTVVPTDEAYLGLVASEYVYLLLWTLLPAVGVGVGLALGANAVWPVLGVPLAVALAGTTAVTTSFAVGLGVRHVVTRFPFVARHKTGLIALAFVVYMAAIVSGSFNQIVGALFEPMAASPVGWYADLAIYGLPGVAFDATRAAVAAVGSVVLAGAAVAAGTWVARRHWFADPALAGEEDDEPAPTEAATSAGAGETPPSTSEDRLARWLEAAVDRPTAALITLAWRRAARAPLKLMYAAYPLFFGTGAFVEILQTGQIPVYLPYGLLVFLAWAGGVVFTLNPLGDQGSVLATTLLSEVTGHRFVGAHVLAGLLVVVPVGTALVAVTAVLSPLDARSAAILTGLAPVSMVVAAALSVGIGMAFPRFEATNVTRSMEAVVPSPWAFLLFSVHVVLTTLSALFVGLEVARTVGADLLSIVLPFGLSVSADTLFAISAVALVVLVLLPALSYRYAVRSFDRYTIA</sequence>
<accession>A0ABD5XX93</accession>
<evidence type="ECO:0000313" key="3">
    <source>
        <dbReference type="EMBL" id="MFC7139739.1"/>
    </source>
</evidence>
<feature type="transmembrane region" description="Helical" evidence="2">
    <location>
        <begin position="489"/>
        <end position="508"/>
    </location>
</feature>
<protein>
    <recommendedName>
        <fullName evidence="5">ABC-2 type transport system permease protein</fullName>
    </recommendedName>
</protein>
<feature type="transmembrane region" description="Helical" evidence="2">
    <location>
        <begin position="410"/>
        <end position="432"/>
    </location>
</feature>
<keyword evidence="2" id="KW-1133">Transmembrane helix</keyword>
<feature type="transmembrane region" description="Helical" evidence="2">
    <location>
        <begin position="444"/>
        <end position="469"/>
    </location>
</feature>
<dbReference type="AlphaFoldDB" id="A0ABD5XX93"/>
<feature type="transmembrane region" description="Helical" evidence="2">
    <location>
        <begin position="194"/>
        <end position="216"/>
    </location>
</feature>
<proteinExistence type="predicted"/>